<dbReference type="SUPFAM" id="SSF49599">
    <property type="entry name" value="TRAF domain-like"/>
    <property type="match status" value="2"/>
</dbReference>
<proteinExistence type="predicted"/>
<dbReference type="Gene3D" id="2.60.210.10">
    <property type="entry name" value="Apoptosis, Tumor Necrosis Factor Receptor Associated Protein 2, Chain A"/>
    <property type="match status" value="2"/>
</dbReference>
<reference evidence="3" key="1">
    <citation type="submission" date="2020-07" db="EMBL/GenBank/DDBJ databases">
        <title>Multicomponent nature underlies the extraordinary mechanical properties of spider dragline silk.</title>
        <authorList>
            <person name="Kono N."/>
            <person name="Nakamura H."/>
            <person name="Mori M."/>
            <person name="Yoshida Y."/>
            <person name="Ohtoshi R."/>
            <person name="Malay A.D."/>
            <person name="Moran D.A.P."/>
            <person name="Tomita M."/>
            <person name="Numata K."/>
            <person name="Arakawa K."/>
        </authorList>
    </citation>
    <scope>NUCLEOTIDE SEQUENCE</scope>
</reference>
<dbReference type="Gene3D" id="1.25.40.420">
    <property type="match status" value="1"/>
</dbReference>
<evidence type="ECO:0000259" key="1">
    <source>
        <dbReference type="PROSITE" id="PS50097"/>
    </source>
</evidence>
<dbReference type="EMBL" id="BMAO01012903">
    <property type="protein sequence ID" value="GFQ84773.1"/>
    <property type="molecule type" value="Genomic_DNA"/>
</dbReference>
<accession>A0A8X6FND6</accession>
<evidence type="ECO:0000259" key="2">
    <source>
        <dbReference type="PROSITE" id="PS50144"/>
    </source>
</evidence>
<dbReference type="OrthoDB" id="6412314at2759"/>
<dbReference type="SMART" id="SM00225">
    <property type="entry name" value="BTB"/>
    <property type="match status" value="1"/>
</dbReference>
<gene>
    <name evidence="3" type="primary">Tdpoz2</name>
    <name evidence="3" type="ORF">TNCT_78951</name>
</gene>
<dbReference type="Proteomes" id="UP000887116">
    <property type="component" value="Unassembled WGS sequence"/>
</dbReference>
<dbReference type="Pfam" id="PF22486">
    <property type="entry name" value="MATH_2"/>
    <property type="match status" value="1"/>
</dbReference>
<dbReference type="InterPro" id="IPR002083">
    <property type="entry name" value="MATH/TRAF_dom"/>
</dbReference>
<feature type="domain" description="MATH" evidence="2">
    <location>
        <begin position="11"/>
        <end position="137"/>
    </location>
</feature>
<dbReference type="InterPro" id="IPR000210">
    <property type="entry name" value="BTB/POZ_dom"/>
</dbReference>
<evidence type="ECO:0000313" key="3">
    <source>
        <dbReference type="EMBL" id="GFQ84773.1"/>
    </source>
</evidence>
<feature type="domain" description="BTB" evidence="1">
    <location>
        <begin position="376"/>
        <end position="443"/>
    </location>
</feature>
<keyword evidence="4" id="KW-1185">Reference proteome</keyword>
<dbReference type="GO" id="GO:0030163">
    <property type="term" value="P:protein catabolic process"/>
    <property type="evidence" value="ECO:0007669"/>
    <property type="project" value="UniProtKB-ARBA"/>
</dbReference>
<protein>
    <submittedName>
        <fullName evidence="3">TD and POZ domain-containing protein 2</fullName>
    </submittedName>
</protein>
<dbReference type="Gene3D" id="3.30.710.10">
    <property type="entry name" value="Potassium Channel Kv1.1, Chain A"/>
    <property type="match status" value="1"/>
</dbReference>
<dbReference type="FunFam" id="3.30.710.10:FF:000159">
    <property type="entry name" value="Speckle-type POZ protein B"/>
    <property type="match status" value="1"/>
</dbReference>
<dbReference type="InterPro" id="IPR008974">
    <property type="entry name" value="TRAF-like"/>
</dbReference>
<dbReference type="CDD" id="cd00121">
    <property type="entry name" value="MATH"/>
    <property type="match status" value="1"/>
</dbReference>
<dbReference type="PANTHER" id="PTHR24413">
    <property type="entry name" value="SPECKLE-TYPE POZ PROTEIN"/>
    <property type="match status" value="1"/>
</dbReference>
<dbReference type="AlphaFoldDB" id="A0A8X6FND6"/>
<comment type="caution">
    <text evidence="3">The sequence shown here is derived from an EMBL/GenBank/DDBJ whole genome shotgun (WGS) entry which is preliminary data.</text>
</comment>
<sequence length="545" mass="62328">MASKYFKENEEFTFTWRIENYSLLQQSRGYCLDSPSFTMGILCKTKWHLSFYPKGKSDDFITCDIYRETDSGSSSLAINTQFSFLLAEGISEHEFKVESNTYSKQTSTSHKLMKRTALLKQKYLLAPRDILTIQCRLWLYNPGITSVAPTPAIKALVACLYDDNDENRGLPDVMYTTTGTEIMDLKKKLYPYLNECSVRTRLGTERMSFVWPIKNFSSLKVNQKFSVPLQSASKKIPLFILTLTLVNDDIKVGIHKVIENKTEIIFMKCRLAVLDINGKEHIFSEQEHNFNSPSSNEEWDFPLFFTKSKMVEQKVLCLPNDILSLQCSFIISTGAETTVIEECNFVSLACDEYVVQGEIGSLKEDINTLFLEKKLFDVNLRVEEKTLPAHKAVLGSRSPVFKAMFEHDTKEKSSNIVDIPDVDFSTLSRMLTFIYSDNIDTLNSDHAIKLYSAADKYQIESLRKKCSGYLAANVTSKNVYGILVLANMHQNEELKNAAEEFLFKPPFEALFSVEFEAFIDSHVGLARETLRNWIQRIKIEMASEI</sequence>
<evidence type="ECO:0000313" key="4">
    <source>
        <dbReference type="Proteomes" id="UP000887116"/>
    </source>
</evidence>
<dbReference type="PROSITE" id="PS50097">
    <property type="entry name" value="BTB"/>
    <property type="match status" value="1"/>
</dbReference>
<organism evidence="3 4">
    <name type="scientific">Trichonephila clavata</name>
    <name type="common">Joro spider</name>
    <name type="synonym">Nephila clavata</name>
    <dbReference type="NCBI Taxonomy" id="2740835"/>
    <lineage>
        <taxon>Eukaryota</taxon>
        <taxon>Metazoa</taxon>
        <taxon>Ecdysozoa</taxon>
        <taxon>Arthropoda</taxon>
        <taxon>Chelicerata</taxon>
        <taxon>Arachnida</taxon>
        <taxon>Araneae</taxon>
        <taxon>Araneomorphae</taxon>
        <taxon>Entelegynae</taxon>
        <taxon>Araneoidea</taxon>
        <taxon>Nephilidae</taxon>
        <taxon>Trichonephila</taxon>
    </lineage>
</organism>
<dbReference type="PROSITE" id="PS50144">
    <property type="entry name" value="MATH"/>
    <property type="match status" value="1"/>
</dbReference>
<dbReference type="SUPFAM" id="SSF54695">
    <property type="entry name" value="POZ domain"/>
    <property type="match status" value="1"/>
</dbReference>
<dbReference type="Pfam" id="PF00651">
    <property type="entry name" value="BTB"/>
    <property type="match status" value="1"/>
</dbReference>
<name>A0A8X6FND6_TRICU</name>
<dbReference type="InterPro" id="IPR011333">
    <property type="entry name" value="SKP1/BTB/POZ_sf"/>
</dbReference>